<proteinExistence type="predicted"/>
<dbReference type="SUPFAM" id="SSF53756">
    <property type="entry name" value="UDP-Glycosyltransferase/glycogen phosphorylase"/>
    <property type="match status" value="1"/>
</dbReference>
<dbReference type="PANTHER" id="PTHR12526:SF630">
    <property type="entry name" value="GLYCOSYLTRANSFERASE"/>
    <property type="match status" value="1"/>
</dbReference>
<dbReference type="CDD" id="cd03801">
    <property type="entry name" value="GT4_PimA-like"/>
    <property type="match status" value="1"/>
</dbReference>
<dbReference type="PANTHER" id="PTHR12526">
    <property type="entry name" value="GLYCOSYLTRANSFERASE"/>
    <property type="match status" value="1"/>
</dbReference>
<sequence length="396" mass="45841">MKPLLYIGVGVPWQEGAGYLVRQNMFLEALAECVDLHLVLFNYDINAPRPRFPCDITPIEIFRHRSLSKAQQLFKDCFSPLPRWYRNYDLEKIQKPMTDLDLKRFPVIFSYRADYTYLAGVTQHPHLIIDVDDPEYLRRKGGFILRKNWQYDWRSRWDFKKMEVFERSLIKKAKMAFVCQKKDAIALNLPNLKVIPNTVAIPHSVDRHEKHDPTIIFVGNMSGGKNSPNNSGLVWFLEEVWPSICQQIPNCHFQLIGKISEVMIEFINPLPHVESLGFVDNLAPIYSSAWLSVAPIKYGTGTRIKILEALAHGCPVVTTPKGCEGIELINNEHIIESHEEQFTISCINILHNKVQRKQLSIAGHKFMLEHYSREKQHQKLVALFKDILFKPNPIDI</sequence>
<dbReference type="Proteomes" id="UP000003477">
    <property type="component" value="Unassembled WGS sequence"/>
</dbReference>
<dbReference type="EMBL" id="AESD01000492">
    <property type="protein sequence ID" value="EHJ11972.1"/>
    <property type="molecule type" value="Genomic_DNA"/>
</dbReference>
<accession>G5J759</accession>
<comment type="caution">
    <text evidence="1">The sequence shown here is derived from an EMBL/GenBank/DDBJ whole genome shotgun (WGS) entry which is preliminary data.</text>
</comment>
<reference evidence="1 2" key="1">
    <citation type="journal article" date="2011" name="Front. Microbiol.">
        <title>Two Strains of Crocosphaera watsonii with Highly Conserved Genomes are Distinguished by Strain-Specific Features.</title>
        <authorList>
            <person name="Bench S.R."/>
            <person name="Ilikchyan I.N."/>
            <person name="Tripp H.J."/>
            <person name="Zehr J.P."/>
        </authorList>
    </citation>
    <scope>NUCLEOTIDE SEQUENCE [LARGE SCALE GENOMIC DNA]</scope>
    <source>
        <strain evidence="1 2">WH 0003</strain>
    </source>
</reference>
<evidence type="ECO:0000313" key="2">
    <source>
        <dbReference type="Proteomes" id="UP000003477"/>
    </source>
</evidence>
<protein>
    <submittedName>
        <fullName evidence="1">Glycosyltransferase</fullName>
    </submittedName>
</protein>
<dbReference type="GeneID" id="88766861"/>
<dbReference type="AlphaFoldDB" id="G5J759"/>
<dbReference type="PATRIC" id="fig|423471.3.peg.3099"/>
<dbReference type="Gene3D" id="3.40.50.2000">
    <property type="entry name" value="Glycogen Phosphorylase B"/>
    <property type="match status" value="1"/>
</dbReference>
<evidence type="ECO:0000313" key="1">
    <source>
        <dbReference type="EMBL" id="EHJ11972.1"/>
    </source>
</evidence>
<name>G5J759_CROWT</name>
<keyword evidence="1" id="KW-0808">Transferase</keyword>
<organism evidence="1 2">
    <name type="scientific">Crocosphaera watsonii WH 0003</name>
    <dbReference type="NCBI Taxonomy" id="423471"/>
    <lineage>
        <taxon>Bacteria</taxon>
        <taxon>Bacillati</taxon>
        <taxon>Cyanobacteriota</taxon>
        <taxon>Cyanophyceae</taxon>
        <taxon>Oscillatoriophycideae</taxon>
        <taxon>Chroococcales</taxon>
        <taxon>Aphanothecaceae</taxon>
        <taxon>Crocosphaera</taxon>
    </lineage>
</organism>
<dbReference type="GO" id="GO:0016740">
    <property type="term" value="F:transferase activity"/>
    <property type="evidence" value="ECO:0007669"/>
    <property type="project" value="UniProtKB-KW"/>
</dbReference>
<dbReference type="Pfam" id="PF13692">
    <property type="entry name" value="Glyco_trans_1_4"/>
    <property type="match status" value="1"/>
</dbReference>
<gene>
    <name evidence="1" type="ORF">CWATWH0003_3300</name>
</gene>
<dbReference type="RefSeq" id="WP_007311377.1">
    <property type="nucleotide sequence ID" value="NZ_AESD01000492.1"/>
</dbReference>